<gene>
    <name evidence="2" type="ORF">PGT21_015929</name>
</gene>
<evidence type="ECO:0000313" key="2">
    <source>
        <dbReference type="EMBL" id="KAA1069197.1"/>
    </source>
</evidence>
<feature type="region of interest" description="Disordered" evidence="1">
    <location>
        <begin position="270"/>
        <end position="296"/>
    </location>
</feature>
<name>A0A5B0LWG5_PUCGR</name>
<evidence type="ECO:0000313" key="3">
    <source>
        <dbReference type="Proteomes" id="UP000324748"/>
    </source>
</evidence>
<comment type="caution">
    <text evidence="2">The sequence shown here is derived from an EMBL/GenBank/DDBJ whole genome shotgun (WGS) entry which is preliminary data.</text>
</comment>
<feature type="compositionally biased region" description="Basic residues" evidence="1">
    <location>
        <begin position="94"/>
        <end position="106"/>
    </location>
</feature>
<evidence type="ECO:0000256" key="1">
    <source>
        <dbReference type="SAM" id="MobiDB-lite"/>
    </source>
</evidence>
<dbReference type="OrthoDB" id="2511830at2759"/>
<proteinExistence type="predicted"/>
<accession>A0A5B0LWG5</accession>
<dbReference type="EMBL" id="VSWC01000183">
    <property type="protein sequence ID" value="KAA1069197.1"/>
    <property type="molecule type" value="Genomic_DNA"/>
</dbReference>
<reference evidence="2 3" key="1">
    <citation type="submission" date="2019-05" db="EMBL/GenBank/DDBJ databases">
        <title>Emergence of the Ug99 lineage of the wheat stem rust pathogen through somatic hybridization.</title>
        <authorList>
            <person name="Li F."/>
            <person name="Upadhyaya N.M."/>
            <person name="Sperschneider J."/>
            <person name="Matny O."/>
            <person name="Nguyen-Phuc H."/>
            <person name="Mago R."/>
            <person name="Raley C."/>
            <person name="Miller M.E."/>
            <person name="Silverstein K.A.T."/>
            <person name="Henningsen E."/>
            <person name="Hirsch C.D."/>
            <person name="Visser B."/>
            <person name="Pretorius Z.A."/>
            <person name="Steffenson B.J."/>
            <person name="Schwessinger B."/>
            <person name="Dodds P.N."/>
            <person name="Figueroa M."/>
        </authorList>
    </citation>
    <scope>NUCLEOTIDE SEQUENCE [LARGE SCALE GENOMIC DNA]</scope>
    <source>
        <strain evidence="2">21-0</strain>
    </source>
</reference>
<feature type="compositionally biased region" description="Polar residues" evidence="1">
    <location>
        <begin position="271"/>
        <end position="296"/>
    </location>
</feature>
<dbReference type="AlphaFoldDB" id="A0A5B0LWG5"/>
<protein>
    <submittedName>
        <fullName evidence="2">Uncharacterized protein</fullName>
    </submittedName>
</protein>
<dbReference type="Proteomes" id="UP000324748">
    <property type="component" value="Unassembled WGS sequence"/>
</dbReference>
<feature type="region of interest" description="Disordered" evidence="1">
    <location>
        <begin position="38"/>
        <end position="111"/>
    </location>
</feature>
<feature type="region of interest" description="Disordered" evidence="1">
    <location>
        <begin position="142"/>
        <end position="208"/>
    </location>
</feature>
<sequence length="336" mass="35869">MECSVFQNPFQLRRSSSQLSILTGTPHPSTVVTTAAARSATMPSGHYPQSLEQHIPSPQPPMDGKTSPGGLKPLLLPTAFSPQLPSTPELGPSSHHHHHHHHHYPRKFSAPSPSWVRQSSFSASIAPASSCCPSRQSHYRQTSVSSSNWPSSSSSSSSVSSASSISSYHNPTLDCLQESSPTPQPGRSTRSLSANYATHVPPGSSVIRTSSLSHALTPINPSEPTTRRAIHSKRSSISYSKFSPPSFLPHPSISPASTVYSSEPVVFSANPIETNTPTESDTPQSASPSLDPSQPESIDKLLDELLVELVQCAHSLGLQDELVGIMLIASLSDKHS</sequence>
<feature type="compositionally biased region" description="Low complexity" evidence="1">
    <location>
        <begin position="143"/>
        <end position="167"/>
    </location>
</feature>
<keyword evidence="3" id="KW-1185">Reference proteome</keyword>
<feature type="compositionally biased region" description="Polar residues" evidence="1">
    <location>
        <begin position="177"/>
        <end position="196"/>
    </location>
</feature>
<organism evidence="2 3">
    <name type="scientific">Puccinia graminis f. sp. tritici</name>
    <dbReference type="NCBI Taxonomy" id="56615"/>
    <lineage>
        <taxon>Eukaryota</taxon>
        <taxon>Fungi</taxon>
        <taxon>Dikarya</taxon>
        <taxon>Basidiomycota</taxon>
        <taxon>Pucciniomycotina</taxon>
        <taxon>Pucciniomycetes</taxon>
        <taxon>Pucciniales</taxon>
        <taxon>Pucciniaceae</taxon>
        <taxon>Puccinia</taxon>
    </lineage>
</organism>